<reference evidence="2 3" key="1">
    <citation type="submission" date="2019-04" db="EMBL/GenBank/DDBJ databases">
        <title>Complete genome sequence of Arthrobacter sp. ZXY-2 associated with effective atrazine degradation and salt adaptation.</title>
        <authorList>
            <person name="Zhao X."/>
        </authorList>
    </citation>
    <scope>NUCLEOTIDE SEQUENCE [LARGE SCALE GENOMIC DNA]</scope>
    <source>
        <strain evidence="3">ZP60</strain>
    </source>
</reference>
<organism evidence="2 3">
    <name type="scientific">Halomicrobium mukohataei</name>
    <dbReference type="NCBI Taxonomy" id="57705"/>
    <lineage>
        <taxon>Archaea</taxon>
        <taxon>Methanobacteriati</taxon>
        <taxon>Methanobacteriota</taxon>
        <taxon>Stenosarchaea group</taxon>
        <taxon>Halobacteria</taxon>
        <taxon>Halobacteriales</taxon>
        <taxon>Haloarculaceae</taxon>
        <taxon>Halomicrobium</taxon>
    </lineage>
</organism>
<dbReference type="Proteomes" id="UP000297053">
    <property type="component" value="Chromosome"/>
</dbReference>
<proteinExistence type="predicted"/>
<evidence type="ECO:0000313" key="2">
    <source>
        <dbReference type="EMBL" id="QCD66172.1"/>
    </source>
</evidence>
<dbReference type="GeneID" id="42179501"/>
<gene>
    <name evidence="2" type="ORF">E5139_11155</name>
</gene>
<reference evidence="2 3" key="2">
    <citation type="submission" date="2019-04" db="EMBL/GenBank/DDBJ databases">
        <authorList>
            <person name="Yang S."/>
            <person name="Wei W."/>
        </authorList>
    </citation>
    <scope>NUCLEOTIDE SEQUENCE [LARGE SCALE GENOMIC DNA]</scope>
    <source>
        <strain evidence="3">ZP60</strain>
    </source>
</reference>
<name>A0A4D6KFR2_9EURY</name>
<feature type="transmembrane region" description="Helical" evidence="1">
    <location>
        <begin position="50"/>
        <end position="68"/>
    </location>
</feature>
<protein>
    <submittedName>
        <fullName evidence="2">Uncharacterized protein</fullName>
    </submittedName>
</protein>
<dbReference type="AlphaFoldDB" id="A0A4D6KFR2"/>
<sequence length="82" mass="8857">MPGQIDMWLSGREVTFGVVAIGLLEMLFGSGHPVDGEGQIVHEALVPLEVRSYIILLGLIVWGVYAVYRVVATTPEPVPAEP</sequence>
<dbReference type="RefSeq" id="WP_126967173.1">
    <property type="nucleotide sequence ID" value="NZ_CP039375.1"/>
</dbReference>
<keyword evidence="1" id="KW-1133">Transmembrane helix</keyword>
<keyword evidence="1" id="KW-0472">Membrane</keyword>
<keyword evidence="1" id="KW-0812">Transmembrane</keyword>
<accession>A0A4D6KFR2</accession>
<dbReference type="KEGG" id="halz:E5139_11155"/>
<feature type="transmembrane region" description="Helical" evidence="1">
    <location>
        <begin position="12"/>
        <end position="30"/>
    </location>
</feature>
<dbReference type="EMBL" id="CP039375">
    <property type="protein sequence ID" value="QCD66172.1"/>
    <property type="molecule type" value="Genomic_DNA"/>
</dbReference>
<evidence type="ECO:0000256" key="1">
    <source>
        <dbReference type="SAM" id="Phobius"/>
    </source>
</evidence>
<evidence type="ECO:0000313" key="3">
    <source>
        <dbReference type="Proteomes" id="UP000297053"/>
    </source>
</evidence>